<comment type="cofactor">
    <cofactor evidence="1">
        <name>[4Fe-4S] cluster</name>
        <dbReference type="ChEBI" id="CHEBI:49883"/>
    </cofactor>
</comment>
<comment type="caution">
    <text evidence="7">The sequence shown here is derived from an EMBL/GenBank/DDBJ whole genome shotgun (WGS) entry which is preliminary data.</text>
</comment>
<evidence type="ECO:0000256" key="5">
    <source>
        <dbReference type="ARBA" id="ARBA00023014"/>
    </source>
</evidence>
<gene>
    <name evidence="7" type="ORF">S12H4_57803</name>
</gene>
<keyword evidence="4" id="KW-0408">Iron</keyword>
<dbReference type="EMBL" id="BARW01037440">
    <property type="protein sequence ID" value="GAJ24560.1"/>
    <property type="molecule type" value="Genomic_DNA"/>
</dbReference>
<feature type="domain" description="B12-binding" evidence="6">
    <location>
        <begin position="7"/>
        <end position="137"/>
    </location>
</feature>
<dbReference type="InterPro" id="IPR006158">
    <property type="entry name" value="Cobalamin-bd"/>
</dbReference>
<reference evidence="7" key="1">
    <citation type="journal article" date="2014" name="Front. Microbiol.">
        <title>High frequency of phylogenetically diverse reductive dehalogenase-homologous genes in deep subseafloor sedimentary metagenomes.</title>
        <authorList>
            <person name="Kawai M."/>
            <person name="Futagami T."/>
            <person name="Toyoda A."/>
            <person name="Takaki Y."/>
            <person name="Nishi S."/>
            <person name="Hori S."/>
            <person name="Arai W."/>
            <person name="Tsubouchi T."/>
            <person name="Morono Y."/>
            <person name="Uchiyama I."/>
            <person name="Ito T."/>
            <person name="Fujiyama A."/>
            <person name="Inagaki F."/>
            <person name="Takami H."/>
        </authorList>
    </citation>
    <scope>NUCLEOTIDE SEQUENCE</scope>
    <source>
        <strain evidence="7">Expedition CK06-06</strain>
    </source>
</reference>
<dbReference type="GO" id="GO:0051536">
    <property type="term" value="F:iron-sulfur cluster binding"/>
    <property type="evidence" value="ECO:0007669"/>
    <property type="project" value="UniProtKB-KW"/>
</dbReference>
<dbReference type="GO" id="GO:0003824">
    <property type="term" value="F:catalytic activity"/>
    <property type="evidence" value="ECO:0007669"/>
    <property type="project" value="InterPro"/>
</dbReference>
<dbReference type="Pfam" id="PF02310">
    <property type="entry name" value="B12-binding"/>
    <property type="match status" value="1"/>
</dbReference>
<dbReference type="PANTHER" id="PTHR43409">
    <property type="entry name" value="ANAEROBIC MAGNESIUM-PROTOPORPHYRIN IX MONOMETHYL ESTER CYCLASE-RELATED"/>
    <property type="match status" value="1"/>
</dbReference>
<dbReference type="SFLD" id="SFLDS00029">
    <property type="entry name" value="Radical_SAM"/>
    <property type="match status" value="1"/>
</dbReference>
<sequence length="195" mass="21734">MRVRNEKLVKLGVTLPQFVSRGQVIAQLPSLSLLIIASVTPDDIELDYVEVPDVSQIKELNLDYDLVAITSYSAQIYEAYELAGRYKEAGIPVVIGGTHVIAEPEEAKTYADSVVIGEAEPLWPKLIDDLKNSRLQPFYKEEHPGTYALSDSPIPKYELLEPENYNRITVQTSRGCPHDCEFCAGSKLFGSGFRQ</sequence>
<organism evidence="7">
    <name type="scientific">marine sediment metagenome</name>
    <dbReference type="NCBI Taxonomy" id="412755"/>
    <lineage>
        <taxon>unclassified sequences</taxon>
        <taxon>metagenomes</taxon>
        <taxon>ecological metagenomes</taxon>
    </lineage>
</organism>
<dbReference type="PROSITE" id="PS51332">
    <property type="entry name" value="B12_BINDING"/>
    <property type="match status" value="1"/>
</dbReference>
<protein>
    <recommendedName>
        <fullName evidence="6">B12-binding domain-containing protein</fullName>
    </recommendedName>
</protein>
<proteinExistence type="predicted"/>
<dbReference type="GO" id="GO:0031419">
    <property type="term" value="F:cobalamin binding"/>
    <property type="evidence" value="ECO:0007669"/>
    <property type="project" value="InterPro"/>
</dbReference>
<feature type="non-terminal residue" evidence="7">
    <location>
        <position position="195"/>
    </location>
</feature>
<accession>X1W2Z4</accession>
<keyword evidence="5" id="KW-0411">Iron-sulfur</keyword>
<dbReference type="InterPro" id="IPR007197">
    <property type="entry name" value="rSAM"/>
</dbReference>
<dbReference type="SFLD" id="SFLDG01082">
    <property type="entry name" value="B12-binding_domain_containing"/>
    <property type="match status" value="1"/>
</dbReference>
<evidence type="ECO:0000256" key="2">
    <source>
        <dbReference type="ARBA" id="ARBA00022691"/>
    </source>
</evidence>
<dbReference type="InterPro" id="IPR051198">
    <property type="entry name" value="BchE-like"/>
</dbReference>
<keyword evidence="3" id="KW-0479">Metal-binding</keyword>
<dbReference type="Gene3D" id="3.40.50.280">
    <property type="entry name" value="Cobalamin-binding domain"/>
    <property type="match status" value="1"/>
</dbReference>
<dbReference type="GO" id="GO:0005829">
    <property type="term" value="C:cytosol"/>
    <property type="evidence" value="ECO:0007669"/>
    <property type="project" value="TreeGrafter"/>
</dbReference>
<evidence type="ECO:0000256" key="3">
    <source>
        <dbReference type="ARBA" id="ARBA00022723"/>
    </source>
</evidence>
<dbReference type="AlphaFoldDB" id="X1W2Z4"/>
<dbReference type="PANTHER" id="PTHR43409:SF7">
    <property type="entry name" value="BLL1977 PROTEIN"/>
    <property type="match status" value="1"/>
</dbReference>
<evidence type="ECO:0000256" key="1">
    <source>
        <dbReference type="ARBA" id="ARBA00001966"/>
    </source>
</evidence>
<evidence type="ECO:0000256" key="4">
    <source>
        <dbReference type="ARBA" id="ARBA00023004"/>
    </source>
</evidence>
<evidence type="ECO:0000313" key="7">
    <source>
        <dbReference type="EMBL" id="GAJ24560.1"/>
    </source>
</evidence>
<dbReference type="CDD" id="cd02068">
    <property type="entry name" value="radical_SAM_B12_BD"/>
    <property type="match status" value="1"/>
</dbReference>
<name>X1W2Z4_9ZZZZ</name>
<keyword evidence="2" id="KW-0949">S-adenosyl-L-methionine</keyword>
<dbReference type="GO" id="GO:0046872">
    <property type="term" value="F:metal ion binding"/>
    <property type="evidence" value="ECO:0007669"/>
    <property type="project" value="UniProtKB-KW"/>
</dbReference>
<evidence type="ECO:0000259" key="6">
    <source>
        <dbReference type="PROSITE" id="PS51332"/>
    </source>
</evidence>